<dbReference type="InterPro" id="IPR000719">
    <property type="entry name" value="Prot_kinase_dom"/>
</dbReference>
<accession>A0A6J1CL62</accession>
<proteinExistence type="inferred from homology"/>
<keyword evidence="17" id="KW-0675">Receptor</keyword>
<evidence type="ECO:0000256" key="5">
    <source>
        <dbReference type="ARBA" id="ARBA00022527"/>
    </source>
</evidence>
<gene>
    <name evidence="27" type="primary">LOC111012167</name>
</gene>
<evidence type="ECO:0000313" key="26">
    <source>
        <dbReference type="Proteomes" id="UP000504603"/>
    </source>
</evidence>
<evidence type="ECO:0000256" key="12">
    <source>
        <dbReference type="ARBA" id="ARBA00022741"/>
    </source>
</evidence>
<evidence type="ECO:0000256" key="7">
    <source>
        <dbReference type="ARBA" id="ARBA00022614"/>
    </source>
</evidence>
<dbReference type="GeneID" id="111012167"/>
<dbReference type="PROSITE" id="PS50011">
    <property type="entry name" value="PROTEIN_KINASE_DOM"/>
    <property type="match status" value="1"/>
</dbReference>
<keyword evidence="6" id="KW-0597">Phosphoprotein</keyword>
<dbReference type="EC" id="2.7.11.1" evidence="3"/>
<keyword evidence="5" id="KW-0723">Serine/threonine-protein kinase</keyword>
<feature type="signal peptide" evidence="24">
    <location>
        <begin position="1"/>
        <end position="23"/>
    </location>
</feature>
<evidence type="ECO:0000256" key="17">
    <source>
        <dbReference type="ARBA" id="ARBA00023170"/>
    </source>
</evidence>
<keyword evidence="15 23" id="KW-1133">Transmembrane helix</keyword>
<dbReference type="Pfam" id="PF00069">
    <property type="entry name" value="Pkinase"/>
    <property type="match status" value="1"/>
</dbReference>
<evidence type="ECO:0000256" key="22">
    <source>
        <dbReference type="PROSITE-ProRule" id="PRU10141"/>
    </source>
</evidence>
<evidence type="ECO:0000256" key="14">
    <source>
        <dbReference type="ARBA" id="ARBA00022840"/>
    </source>
</evidence>
<keyword evidence="9 23" id="KW-0812">Transmembrane</keyword>
<dbReference type="Pfam" id="PF13855">
    <property type="entry name" value="LRR_8"/>
    <property type="match status" value="3"/>
</dbReference>
<evidence type="ECO:0000256" key="23">
    <source>
        <dbReference type="SAM" id="Phobius"/>
    </source>
</evidence>
<evidence type="ECO:0000256" key="24">
    <source>
        <dbReference type="SAM" id="SignalP"/>
    </source>
</evidence>
<dbReference type="RefSeq" id="XP_022141912.1">
    <property type="nucleotide sequence ID" value="XM_022286220.1"/>
</dbReference>
<sequence length="961" mass="105647">MKFKAVLPLFFIFIFLIFHFSFGSSIEKQREEELEALLQWKSSLQNQTQSLLPSWKLPLPNSNLTKTPCNWVGISCNNAQTVKEIILTDIGLIGTLEHFNFSSFPNLLTLDLHGNRLFGTVPPSIGELPELLRLNLSSNAFDGSIPEELGGLVKLTLLSLSQNLLSGSIPTRIRNLRRLSVLDLGRNHLSGSIPSELGELTSLAELRLHLNNLTGSIPASFGDLSGLDVLSLFGNQLSGVLPKEINKLTNLTHFFLSNNTISGPLPQTLCHGGLLQCFCASNNNFSGPVPKGLKNCNALTRLRLDRNKFHGNISEDFGVYPNLDYIDLSYNNFYGEVSPNWAKCRLLKSLKISNNQIGGKIPTELGDSSVLHVLDLSFNNLSGQIPQEVGNLKSLINLTLSSNKLSGSMPLEIGTIPDLSYIDLADNNLSGPIPKQIADLSKLLYLNLRNNNFVESIPVELGNLATLQLLLDLSHNALSGVIPRQLGNLMKLEILNLSHNKLSGSIPSALDRMESLRLVDLSYNDLEGPIPESQAFQEASAEAFENNKGLCGNHTSLKNCPVLVKDKKAAISMVLLIVIPSFAVLVLALCIGIGIVCTMRKGRRKKQSKVGDSHNGDLFSVWSYDGRLVYEDIRAATEDFDGKHCIGVGGHGSVYKAKLSTGQVVAVKQLHSVVHHTNLEDQSAISESEISALTKIRHRNIVKLYGFCFHTQRSLLVYEYLERGSLAKILSSEERAKELDWMRRINVVKGVANALNYLHHDCVPPIIHRDVSSNNILLDTNYEARLSDFGIARFVNLSSSNWTATAGTYGYIAPDLAYTMKVTEKCDVYSFGVVILETIVGHHPGELIYALSTSSSSLLSATMHSEPLNIKALQLEDIIDKRLSAPTSEVGEEILTLTKLALDCVNANPQFRPTMKNVAQELSTHRRALPEPFCSITMGRLENLGVQLPVQESKSLSDSFS</sequence>
<comment type="similarity">
    <text evidence="19">Belongs to the polygalacturonase-inhibiting protein family.</text>
</comment>
<organism evidence="26 27">
    <name type="scientific">Momordica charantia</name>
    <name type="common">Bitter gourd</name>
    <name type="synonym">Balsam pear</name>
    <dbReference type="NCBI Taxonomy" id="3673"/>
    <lineage>
        <taxon>Eukaryota</taxon>
        <taxon>Viridiplantae</taxon>
        <taxon>Streptophyta</taxon>
        <taxon>Embryophyta</taxon>
        <taxon>Tracheophyta</taxon>
        <taxon>Spermatophyta</taxon>
        <taxon>Magnoliopsida</taxon>
        <taxon>eudicotyledons</taxon>
        <taxon>Gunneridae</taxon>
        <taxon>Pentapetalae</taxon>
        <taxon>rosids</taxon>
        <taxon>fabids</taxon>
        <taxon>Cucurbitales</taxon>
        <taxon>Cucurbitaceae</taxon>
        <taxon>Momordiceae</taxon>
        <taxon>Momordica</taxon>
    </lineage>
</organism>
<evidence type="ECO:0000256" key="3">
    <source>
        <dbReference type="ARBA" id="ARBA00012513"/>
    </source>
</evidence>
<evidence type="ECO:0000256" key="15">
    <source>
        <dbReference type="ARBA" id="ARBA00022989"/>
    </source>
</evidence>
<evidence type="ECO:0000256" key="11">
    <source>
        <dbReference type="ARBA" id="ARBA00022737"/>
    </source>
</evidence>
<dbReference type="InterPro" id="IPR051420">
    <property type="entry name" value="Ser_Thr_Kinases_DiverseReg"/>
</dbReference>
<dbReference type="PROSITE" id="PS00107">
    <property type="entry name" value="PROTEIN_KINASE_ATP"/>
    <property type="match status" value="1"/>
</dbReference>
<evidence type="ECO:0000256" key="4">
    <source>
        <dbReference type="ARBA" id="ARBA00022512"/>
    </source>
</evidence>
<keyword evidence="26" id="KW-1185">Reference proteome</keyword>
<evidence type="ECO:0000256" key="18">
    <source>
        <dbReference type="ARBA" id="ARBA00023180"/>
    </source>
</evidence>
<dbReference type="InterPro" id="IPR001611">
    <property type="entry name" value="Leu-rich_rpt"/>
</dbReference>
<reference evidence="27" key="1">
    <citation type="submission" date="2025-08" db="UniProtKB">
        <authorList>
            <consortium name="RefSeq"/>
        </authorList>
    </citation>
    <scope>IDENTIFICATION</scope>
    <source>
        <strain evidence="27">OHB3-1</strain>
    </source>
</reference>
<evidence type="ECO:0000256" key="1">
    <source>
        <dbReference type="ARBA" id="ARBA00004191"/>
    </source>
</evidence>
<keyword evidence="7" id="KW-0433">Leucine-rich repeat</keyword>
<keyword evidence="16 23" id="KW-0472">Membrane</keyword>
<dbReference type="PROSITE" id="PS00109">
    <property type="entry name" value="PROTEIN_KINASE_TYR"/>
    <property type="match status" value="1"/>
</dbReference>
<evidence type="ECO:0000256" key="10">
    <source>
        <dbReference type="ARBA" id="ARBA00022729"/>
    </source>
</evidence>
<evidence type="ECO:0000256" key="16">
    <source>
        <dbReference type="ARBA" id="ARBA00023136"/>
    </source>
</evidence>
<dbReference type="FunFam" id="3.80.10.10:FF:000400">
    <property type="entry name" value="Nuclear pore complex protein NUP107"/>
    <property type="match status" value="1"/>
</dbReference>
<dbReference type="FunFam" id="3.30.200.20:FF:000309">
    <property type="entry name" value="Leucine-rich repeat receptor protein kinase MSP1"/>
    <property type="match status" value="1"/>
</dbReference>
<evidence type="ECO:0000256" key="19">
    <source>
        <dbReference type="ARBA" id="ARBA00038043"/>
    </source>
</evidence>
<dbReference type="InterPro" id="IPR008266">
    <property type="entry name" value="Tyr_kinase_AS"/>
</dbReference>
<dbReference type="GO" id="GO:0004674">
    <property type="term" value="F:protein serine/threonine kinase activity"/>
    <property type="evidence" value="ECO:0007669"/>
    <property type="project" value="UniProtKB-KW"/>
</dbReference>
<keyword evidence="18" id="KW-0325">Glycoprotein</keyword>
<name>A0A6J1CL62_MOMCH</name>
<keyword evidence="13" id="KW-0418">Kinase</keyword>
<feature type="transmembrane region" description="Helical" evidence="23">
    <location>
        <begin position="569"/>
        <end position="599"/>
    </location>
</feature>
<evidence type="ECO:0000259" key="25">
    <source>
        <dbReference type="PROSITE" id="PS50011"/>
    </source>
</evidence>
<keyword evidence="4" id="KW-0964">Secreted</keyword>
<dbReference type="InterPro" id="IPR003591">
    <property type="entry name" value="Leu-rich_rpt_typical-subtyp"/>
</dbReference>
<dbReference type="Proteomes" id="UP000504603">
    <property type="component" value="Unplaced"/>
</dbReference>
<dbReference type="SUPFAM" id="SSF56112">
    <property type="entry name" value="Protein kinase-like (PK-like)"/>
    <property type="match status" value="1"/>
</dbReference>
<dbReference type="FunFam" id="1.10.510.10:FF:000445">
    <property type="entry name" value="MDIS1-interacting receptor like kinase 2"/>
    <property type="match status" value="1"/>
</dbReference>
<evidence type="ECO:0000256" key="6">
    <source>
        <dbReference type="ARBA" id="ARBA00022553"/>
    </source>
</evidence>
<dbReference type="Pfam" id="PF08263">
    <property type="entry name" value="LRRNT_2"/>
    <property type="match status" value="1"/>
</dbReference>
<keyword evidence="4" id="KW-0134">Cell wall</keyword>
<dbReference type="SUPFAM" id="SSF52058">
    <property type="entry name" value="L domain-like"/>
    <property type="match status" value="2"/>
</dbReference>
<keyword evidence="12 22" id="KW-0547">Nucleotide-binding</keyword>
<keyword evidence="14 22" id="KW-0067">ATP-binding</keyword>
<evidence type="ECO:0000256" key="8">
    <source>
        <dbReference type="ARBA" id="ARBA00022679"/>
    </source>
</evidence>
<dbReference type="FunFam" id="3.80.10.10:FF:000177">
    <property type="entry name" value="Leucine-rich repeat receptor-like serine/threonine-protein kinase At1g17230"/>
    <property type="match status" value="1"/>
</dbReference>
<dbReference type="AlphaFoldDB" id="A0A6J1CL62"/>
<dbReference type="Pfam" id="PF00560">
    <property type="entry name" value="LRR_1"/>
    <property type="match status" value="5"/>
</dbReference>
<evidence type="ECO:0000256" key="21">
    <source>
        <dbReference type="ARBA" id="ARBA00048679"/>
    </source>
</evidence>
<evidence type="ECO:0000313" key="27">
    <source>
        <dbReference type="RefSeq" id="XP_022141912.1"/>
    </source>
</evidence>
<evidence type="ECO:0000256" key="20">
    <source>
        <dbReference type="ARBA" id="ARBA00047899"/>
    </source>
</evidence>
<evidence type="ECO:0000256" key="13">
    <source>
        <dbReference type="ARBA" id="ARBA00022777"/>
    </source>
</evidence>
<keyword evidence="10 24" id="KW-0732">Signal</keyword>
<dbReference type="InterPro" id="IPR011009">
    <property type="entry name" value="Kinase-like_dom_sf"/>
</dbReference>
<feature type="domain" description="Protein kinase" evidence="25">
    <location>
        <begin position="640"/>
        <end position="928"/>
    </location>
</feature>
<protein>
    <recommendedName>
        <fullName evidence="3">non-specific serine/threonine protein kinase</fullName>
        <ecNumber evidence="3">2.7.11.1</ecNumber>
    </recommendedName>
</protein>
<dbReference type="InterPro" id="IPR013210">
    <property type="entry name" value="LRR_N_plant-typ"/>
</dbReference>
<dbReference type="PANTHER" id="PTHR48005">
    <property type="entry name" value="LEUCINE RICH REPEAT KINASE 2"/>
    <property type="match status" value="1"/>
</dbReference>
<dbReference type="KEGG" id="mcha:111012167"/>
<keyword evidence="8" id="KW-0808">Transferase</keyword>
<comment type="subcellular location">
    <subcellularLocation>
        <location evidence="2">Membrane</location>
        <topology evidence="2">Single-pass type I membrane protein</topology>
    </subcellularLocation>
    <subcellularLocation>
        <location evidence="1">Secreted</location>
        <location evidence="1">Cell wall</location>
    </subcellularLocation>
</comment>
<keyword evidence="11" id="KW-0677">Repeat</keyword>
<dbReference type="InterPro" id="IPR017441">
    <property type="entry name" value="Protein_kinase_ATP_BS"/>
</dbReference>
<comment type="catalytic activity">
    <reaction evidence="20">
        <text>L-threonyl-[protein] + ATP = O-phospho-L-threonyl-[protein] + ADP + H(+)</text>
        <dbReference type="Rhea" id="RHEA:46608"/>
        <dbReference type="Rhea" id="RHEA-COMP:11060"/>
        <dbReference type="Rhea" id="RHEA-COMP:11605"/>
        <dbReference type="ChEBI" id="CHEBI:15378"/>
        <dbReference type="ChEBI" id="CHEBI:30013"/>
        <dbReference type="ChEBI" id="CHEBI:30616"/>
        <dbReference type="ChEBI" id="CHEBI:61977"/>
        <dbReference type="ChEBI" id="CHEBI:456216"/>
        <dbReference type="EC" id="2.7.11.1"/>
    </reaction>
</comment>
<dbReference type="GO" id="GO:0005524">
    <property type="term" value="F:ATP binding"/>
    <property type="evidence" value="ECO:0007669"/>
    <property type="project" value="UniProtKB-UniRule"/>
</dbReference>
<dbReference type="Gene3D" id="1.10.510.10">
    <property type="entry name" value="Transferase(Phosphotransferase) domain 1"/>
    <property type="match status" value="1"/>
</dbReference>
<dbReference type="OrthoDB" id="676979at2759"/>
<dbReference type="InterPro" id="IPR032675">
    <property type="entry name" value="LRR_dom_sf"/>
</dbReference>
<dbReference type="GO" id="GO:0016020">
    <property type="term" value="C:membrane"/>
    <property type="evidence" value="ECO:0007669"/>
    <property type="project" value="UniProtKB-SubCell"/>
</dbReference>
<evidence type="ECO:0000256" key="9">
    <source>
        <dbReference type="ARBA" id="ARBA00022692"/>
    </source>
</evidence>
<feature type="chain" id="PRO_5027012616" description="non-specific serine/threonine protein kinase" evidence="24">
    <location>
        <begin position="24"/>
        <end position="961"/>
    </location>
</feature>
<comment type="catalytic activity">
    <reaction evidence="21">
        <text>L-seryl-[protein] + ATP = O-phospho-L-seryl-[protein] + ADP + H(+)</text>
        <dbReference type="Rhea" id="RHEA:17989"/>
        <dbReference type="Rhea" id="RHEA-COMP:9863"/>
        <dbReference type="Rhea" id="RHEA-COMP:11604"/>
        <dbReference type="ChEBI" id="CHEBI:15378"/>
        <dbReference type="ChEBI" id="CHEBI:29999"/>
        <dbReference type="ChEBI" id="CHEBI:30616"/>
        <dbReference type="ChEBI" id="CHEBI:83421"/>
        <dbReference type="ChEBI" id="CHEBI:456216"/>
        <dbReference type="EC" id="2.7.11.1"/>
    </reaction>
</comment>
<feature type="binding site" evidence="22">
    <location>
        <position position="668"/>
    </location>
    <ligand>
        <name>ATP</name>
        <dbReference type="ChEBI" id="CHEBI:30616"/>
    </ligand>
</feature>
<dbReference type="PANTHER" id="PTHR48005:SF16">
    <property type="entry name" value="MDIS1-INTERACTING RECEPTOR LIKE KINASE 2-LIKE ISOFORM X1"/>
    <property type="match status" value="1"/>
</dbReference>
<dbReference type="Gene3D" id="3.80.10.10">
    <property type="entry name" value="Ribonuclease Inhibitor"/>
    <property type="match status" value="3"/>
</dbReference>
<dbReference type="PROSITE" id="PS51450">
    <property type="entry name" value="LRR"/>
    <property type="match status" value="1"/>
</dbReference>
<dbReference type="SMART" id="SM00369">
    <property type="entry name" value="LRR_TYP"/>
    <property type="match status" value="8"/>
</dbReference>
<dbReference type="Gene3D" id="3.30.200.20">
    <property type="entry name" value="Phosphorylase Kinase, domain 1"/>
    <property type="match status" value="1"/>
</dbReference>
<evidence type="ECO:0000256" key="2">
    <source>
        <dbReference type="ARBA" id="ARBA00004479"/>
    </source>
</evidence>
<dbReference type="PRINTS" id="PR00019">
    <property type="entry name" value="LEURICHRPT"/>
</dbReference>